<feature type="transmembrane region" description="Helical" evidence="10">
    <location>
        <begin position="483"/>
        <end position="500"/>
    </location>
</feature>
<keyword evidence="5" id="KW-0926">Vacuole</keyword>
<feature type="transmembrane region" description="Helical" evidence="10">
    <location>
        <begin position="21"/>
        <end position="44"/>
    </location>
</feature>
<feature type="region of interest" description="Disordered" evidence="9">
    <location>
        <begin position="640"/>
        <end position="670"/>
    </location>
</feature>
<evidence type="ECO:0000256" key="8">
    <source>
        <dbReference type="ARBA" id="ARBA00031512"/>
    </source>
</evidence>
<gene>
    <name evidence="12" type="ORF">G4177_12615</name>
</gene>
<evidence type="ECO:0000256" key="10">
    <source>
        <dbReference type="SAM" id="Phobius"/>
    </source>
</evidence>
<evidence type="ECO:0000259" key="11">
    <source>
        <dbReference type="Pfam" id="PF04389"/>
    </source>
</evidence>
<dbReference type="Pfam" id="PF04389">
    <property type="entry name" value="Peptidase_M28"/>
    <property type="match status" value="1"/>
</dbReference>
<evidence type="ECO:0000256" key="9">
    <source>
        <dbReference type="SAM" id="MobiDB-lite"/>
    </source>
</evidence>
<dbReference type="PANTHER" id="PTHR12147:SF58">
    <property type="entry name" value="VACUOLAR MEMBRANE PROTEASE"/>
    <property type="match status" value="1"/>
</dbReference>
<keyword evidence="10" id="KW-0472">Membrane</keyword>
<dbReference type="Gene3D" id="3.40.630.10">
    <property type="entry name" value="Zn peptidases"/>
    <property type="match status" value="1"/>
</dbReference>
<feature type="transmembrane region" description="Helical" evidence="10">
    <location>
        <begin position="346"/>
        <end position="363"/>
    </location>
</feature>
<keyword evidence="13" id="KW-1185">Reference proteome</keyword>
<comment type="caution">
    <text evidence="12">The sequence shown here is derived from an EMBL/GenBank/DDBJ whole genome shotgun (WGS) entry which is preliminary data.</text>
</comment>
<evidence type="ECO:0000256" key="7">
    <source>
        <dbReference type="ARBA" id="ARBA00023180"/>
    </source>
</evidence>
<comment type="function">
    <text evidence="1">May be involved in vacuolar sorting and osmoregulation.</text>
</comment>
<evidence type="ECO:0000256" key="1">
    <source>
        <dbReference type="ARBA" id="ARBA00003273"/>
    </source>
</evidence>
<dbReference type="SUPFAM" id="SSF53187">
    <property type="entry name" value="Zn-dependent exopeptidases"/>
    <property type="match status" value="1"/>
</dbReference>
<dbReference type="InterPro" id="IPR045175">
    <property type="entry name" value="M28_fam"/>
</dbReference>
<keyword evidence="10" id="KW-0812">Transmembrane</keyword>
<feature type="transmembrane region" description="Helical" evidence="10">
    <location>
        <begin position="507"/>
        <end position="525"/>
    </location>
</feature>
<keyword evidence="6 10" id="KW-1133">Transmembrane helix</keyword>
<protein>
    <recommendedName>
        <fullName evidence="4">Vacuolar membrane protease</fullName>
    </recommendedName>
    <alternativeName>
        <fullName evidence="8">FXNA-related family protease 1</fullName>
    </alternativeName>
</protein>
<dbReference type="InterPro" id="IPR007484">
    <property type="entry name" value="Peptidase_M28"/>
</dbReference>
<evidence type="ECO:0000256" key="6">
    <source>
        <dbReference type="ARBA" id="ARBA00022989"/>
    </source>
</evidence>
<dbReference type="PANTHER" id="PTHR12147">
    <property type="entry name" value="METALLOPEPTIDASE M28 FAMILY MEMBER"/>
    <property type="match status" value="1"/>
</dbReference>
<dbReference type="RefSeq" id="WP_193348417.1">
    <property type="nucleotide sequence ID" value="NZ_JAAIYO010000003.1"/>
</dbReference>
<evidence type="ECO:0000256" key="4">
    <source>
        <dbReference type="ARBA" id="ARBA00017435"/>
    </source>
</evidence>
<dbReference type="EMBL" id="JAAIYO010000003">
    <property type="protein sequence ID" value="MBE4749004.1"/>
    <property type="molecule type" value="Genomic_DNA"/>
</dbReference>
<accession>A0ABR9PMA8</accession>
<keyword evidence="7" id="KW-0325">Glycoprotein</keyword>
<evidence type="ECO:0000256" key="2">
    <source>
        <dbReference type="ARBA" id="ARBA00004128"/>
    </source>
</evidence>
<proteinExistence type="inferred from homology"/>
<reference evidence="12 13" key="1">
    <citation type="submission" date="2020-02" db="EMBL/GenBank/DDBJ databases">
        <authorList>
            <person name="Babadi Z.K."/>
            <person name="Risdian C."/>
            <person name="Ebrahimipour G.H."/>
            <person name="Wink J."/>
        </authorList>
    </citation>
    <scope>NUCLEOTIDE SEQUENCE [LARGE SCALE GENOMIC DNA]</scope>
    <source>
        <strain evidence="12 13">ZKHCc1 1396</strain>
    </source>
</reference>
<organism evidence="12 13">
    <name type="scientific">Corallococcus soli</name>
    <dbReference type="NCBI Taxonomy" id="2710757"/>
    <lineage>
        <taxon>Bacteria</taxon>
        <taxon>Pseudomonadati</taxon>
        <taxon>Myxococcota</taxon>
        <taxon>Myxococcia</taxon>
        <taxon>Myxococcales</taxon>
        <taxon>Cystobacterineae</taxon>
        <taxon>Myxococcaceae</taxon>
        <taxon>Corallococcus</taxon>
    </lineage>
</organism>
<feature type="transmembrane region" description="Helical" evidence="10">
    <location>
        <begin position="576"/>
        <end position="595"/>
    </location>
</feature>
<feature type="domain" description="Peptidase M28" evidence="11">
    <location>
        <begin position="126"/>
        <end position="315"/>
    </location>
</feature>
<name>A0ABR9PMA8_9BACT</name>
<feature type="region of interest" description="Disordered" evidence="9">
    <location>
        <begin position="797"/>
        <end position="817"/>
    </location>
</feature>
<evidence type="ECO:0000313" key="12">
    <source>
        <dbReference type="EMBL" id="MBE4749004.1"/>
    </source>
</evidence>
<feature type="transmembrane region" description="Helical" evidence="10">
    <location>
        <begin position="384"/>
        <end position="409"/>
    </location>
</feature>
<feature type="transmembrane region" description="Helical" evidence="10">
    <location>
        <begin position="421"/>
        <end position="445"/>
    </location>
</feature>
<comment type="subcellular location">
    <subcellularLocation>
        <location evidence="2">Vacuole membrane</location>
        <topology evidence="2">Multi-pass membrane protein</topology>
    </subcellularLocation>
</comment>
<evidence type="ECO:0000256" key="3">
    <source>
        <dbReference type="ARBA" id="ARBA00010918"/>
    </source>
</evidence>
<sequence>MRAGRGPQEPSVRAGQGTRVLAARAGRGACVFAVLVTVLGAAWVARCPVEPRPEGAAPEVFSEARALPLVRALAEEPRPLGSPAAQRAVALLVERLRALPGVEVVVQDAEASMVDEGSLILFRAVNVLARLPGESADAVLVSAHYDSPEESPGAGDNALAVAAAVEVLRALSAGPRPRHTVLLNLNGGEEDGRLGAAGFLHHPWARDVKAFINLEGVGVGGRLVLFRASPGAQGLLEAYADAVPSPSASVLGQDVMASGAAPFYTDFEQYVGSGIPGLDLALVEGGYAYHTALDRPEAVPPGTLQHVGDTVLALVRRLSASPLPPHASEAGTVTFFDVLGVGTVVYPPRVALVLAVVAVLLFAGACEASRRRGLLSLRGLGRGFVWMGVGGVLGALLPLLGAVLVGFVLGRPQGWYGTPSLGLVTYGALALAGVLAGEAAWVAFTARRGTGADSRHFERWGGALAWGVCFTVLGTAAGVGVTYPLLVWVLGGAGALLVVARRPRWSGVALALGFLPGLCLMAQAASRLLFLALPLTGHLLVPFPLDGAIALLVALPLLAGAWLVPAALPWAEGGRLAGLWVGALALGGWVALALVTPHDAEHPRRLHAVERTDASGSVLVLQSMDGLALGTLVPGLTQAQSEQAQTERALPWSGAMPPVSGQEPGATATTASAHPVLASASPVPTEQPALTELTAPRLTVERVEQHGAERQVSLLLSAQEGASLRLEVPREALVSWSLGPELPALPPDAVAFTALAVNPPGGEWRVELRLRATPDVPVRLRASREGAVTPTLDALRRSLGPDSTGSFAASHTVEVRP</sequence>
<evidence type="ECO:0000256" key="5">
    <source>
        <dbReference type="ARBA" id="ARBA00022554"/>
    </source>
</evidence>
<feature type="transmembrane region" description="Helical" evidence="10">
    <location>
        <begin position="457"/>
        <end position="477"/>
    </location>
</feature>
<comment type="similarity">
    <text evidence="3">Belongs to the peptidase M28 family.</text>
</comment>
<evidence type="ECO:0000313" key="13">
    <source>
        <dbReference type="Proteomes" id="UP001516472"/>
    </source>
</evidence>
<feature type="transmembrane region" description="Helical" evidence="10">
    <location>
        <begin position="545"/>
        <end position="564"/>
    </location>
</feature>
<dbReference type="Proteomes" id="UP001516472">
    <property type="component" value="Unassembled WGS sequence"/>
</dbReference>